<dbReference type="PANTHER" id="PTHR37833:SF1">
    <property type="entry name" value="SIGNAL PEPTIDE PROTEIN"/>
    <property type="match status" value="1"/>
</dbReference>
<protein>
    <recommendedName>
        <fullName evidence="3">DUF1573 domain-containing protein</fullName>
    </recommendedName>
</protein>
<evidence type="ECO:0000313" key="1">
    <source>
        <dbReference type="EMBL" id="QDT58913.1"/>
    </source>
</evidence>
<dbReference type="InterPro" id="IPR011467">
    <property type="entry name" value="DUF1573"/>
</dbReference>
<dbReference type="Gene3D" id="2.60.40.10">
    <property type="entry name" value="Immunoglobulins"/>
    <property type="match status" value="2"/>
</dbReference>
<dbReference type="AlphaFoldDB" id="A0A517SS47"/>
<dbReference type="RefSeq" id="WP_419188195.1">
    <property type="nucleotide sequence ID" value="NZ_CP036272.1"/>
</dbReference>
<accession>A0A517SS47</accession>
<dbReference type="EMBL" id="CP036272">
    <property type="protein sequence ID" value="QDT58913.1"/>
    <property type="molecule type" value="Genomic_DNA"/>
</dbReference>
<proteinExistence type="predicted"/>
<organism evidence="1 2">
    <name type="scientific">Stieleria bergensis</name>
    <dbReference type="NCBI Taxonomy" id="2528025"/>
    <lineage>
        <taxon>Bacteria</taxon>
        <taxon>Pseudomonadati</taxon>
        <taxon>Planctomycetota</taxon>
        <taxon>Planctomycetia</taxon>
        <taxon>Pirellulales</taxon>
        <taxon>Pirellulaceae</taxon>
        <taxon>Stieleria</taxon>
    </lineage>
</organism>
<dbReference type="Pfam" id="PF07610">
    <property type="entry name" value="DUF1573"/>
    <property type="match status" value="1"/>
</dbReference>
<name>A0A517SS47_9BACT</name>
<sequence length="317" mass="34885">MVHTSSAQSASAKNWAGEMFSGQDHDFNAVGVGAKCEYHFDFKNLYEEDVHVASVRSSCGCTIPSVTKDTLKTHETAAIVAKFNTTSFVGHKEATITVVFDKPYYAEVRLKVKGFIRTDVMFDPAEVNVGEIAAGESAKENVTVTYNGRLNWNITDVRSHCDHLQVQLGKPVRTVGRVQIPMTVTIKPSMPEGDMRHVLTLVSNDPNYPTTDLMIRGRVRPAVSVSPAALGFGTAKPGDTVEKRLVVRADMPFAISEILCSDERFEFKYPEGEKKLHFVKVKFNAGEAEDWIGQEVRIVTNLEGGKSAKCIVTAVVQ</sequence>
<dbReference type="PANTHER" id="PTHR37833">
    <property type="entry name" value="LIPOPROTEIN-RELATED"/>
    <property type="match status" value="1"/>
</dbReference>
<evidence type="ECO:0000313" key="2">
    <source>
        <dbReference type="Proteomes" id="UP000315003"/>
    </source>
</evidence>
<reference evidence="1 2" key="1">
    <citation type="submission" date="2019-02" db="EMBL/GenBank/DDBJ databases">
        <title>Deep-cultivation of Planctomycetes and their phenomic and genomic characterization uncovers novel biology.</title>
        <authorList>
            <person name="Wiegand S."/>
            <person name="Jogler M."/>
            <person name="Boedeker C."/>
            <person name="Pinto D."/>
            <person name="Vollmers J."/>
            <person name="Rivas-Marin E."/>
            <person name="Kohn T."/>
            <person name="Peeters S.H."/>
            <person name="Heuer A."/>
            <person name="Rast P."/>
            <person name="Oberbeckmann S."/>
            <person name="Bunk B."/>
            <person name="Jeske O."/>
            <person name="Meyerdierks A."/>
            <person name="Storesund J.E."/>
            <person name="Kallscheuer N."/>
            <person name="Luecker S."/>
            <person name="Lage O.M."/>
            <person name="Pohl T."/>
            <person name="Merkel B.J."/>
            <person name="Hornburger P."/>
            <person name="Mueller R.-W."/>
            <person name="Bruemmer F."/>
            <person name="Labrenz M."/>
            <person name="Spormann A.M."/>
            <person name="Op den Camp H."/>
            <person name="Overmann J."/>
            <person name="Amann R."/>
            <person name="Jetten M.S.M."/>
            <person name="Mascher T."/>
            <person name="Medema M.H."/>
            <person name="Devos D.P."/>
            <person name="Kaster A.-K."/>
            <person name="Ovreas L."/>
            <person name="Rohde M."/>
            <person name="Galperin M.Y."/>
            <person name="Jogler C."/>
        </authorList>
    </citation>
    <scope>NUCLEOTIDE SEQUENCE [LARGE SCALE GENOMIC DNA]</scope>
    <source>
        <strain evidence="1 2">SV_7m_r</strain>
    </source>
</reference>
<evidence type="ECO:0008006" key="3">
    <source>
        <dbReference type="Google" id="ProtNLM"/>
    </source>
</evidence>
<keyword evidence="2" id="KW-1185">Reference proteome</keyword>
<gene>
    <name evidence="1" type="ORF">SV7mr_14150</name>
</gene>
<dbReference type="Proteomes" id="UP000315003">
    <property type="component" value="Chromosome"/>
</dbReference>
<dbReference type="InterPro" id="IPR013783">
    <property type="entry name" value="Ig-like_fold"/>
</dbReference>